<reference evidence="3" key="1">
    <citation type="journal article" date="2019" name="Int. J. Syst. Evol. Microbiol.">
        <title>The Global Catalogue of Microorganisms (GCM) 10K type strain sequencing project: providing services to taxonomists for standard genome sequencing and annotation.</title>
        <authorList>
            <consortium name="The Broad Institute Genomics Platform"/>
            <consortium name="The Broad Institute Genome Sequencing Center for Infectious Disease"/>
            <person name="Wu L."/>
            <person name="Ma J."/>
        </authorList>
    </citation>
    <scope>NUCLEOTIDE SEQUENCE [LARGE SCALE GENOMIC DNA]</scope>
    <source>
        <strain evidence="3">JCM 19635</strain>
    </source>
</reference>
<keyword evidence="1" id="KW-0812">Transmembrane</keyword>
<comment type="caution">
    <text evidence="2">The sequence shown here is derived from an EMBL/GenBank/DDBJ whole genome shotgun (WGS) entry which is preliminary data.</text>
</comment>
<sequence length="239" mass="26633">MSFATTLDRLHSQAKHNRWMRYFAVFTRVALAAGFLPSGFVKIMGERFTSLSNNHPMGHYLEALSHTGYYYTYIGIAQMTAAVLLLIPGTAVLGAVMYFPIILNICILSLAVRFEGSLLTSPLMVVANVFLLCWYYDRLKYILPFNQPNSTALPAPPSISNKFPKAFFAGAAATVVVVVLLTHLFDVMPRNTLADCQSQFKGSHRTKAGNEFCDCIHNQGQPLDQALVRYRQSPDDDAR</sequence>
<proteinExistence type="predicted"/>
<evidence type="ECO:0000256" key="1">
    <source>
        <dbReference type="SAM" id="Phobius"/>
    </source>
</evidence>
<evidence type="ECO:0000313" key="2">
    <source>
        <dbReference type="EMBL" id="MFC7670321.1"/>
    </source>
</evidence>
<feature type="transmembrane region" description="Helical" evidence="1">
    <location>
        <begin position="118"/>
        <end position="136"/>
    </location>
</feature>
<evidence type="ECO:0000313" key="3">
    <source>
        <dbReference type="Proteomes" id="UP001596513"/>
    </source>
</evidence>
<dbReference type="Proteomes" id="UP001596513">
    <property type="component" value="Unassembled WGS sequence"/>
</dbReference>
<keyword evidence="1" id="KW-0472">Membrane</keyword>
<keyword evidence="3" id="KW-1185">Reference proteome</keyword>
<dbReference type="RefSeq" id="WP_380205774.1">
    <property type="nucleotide sequence ID" value="NZ_JBHTEK010000001.1"/>
</dbReference>
<feature type="transmembrane region" description="Helical" evidence="1">
    <location>
        <begin position="166"/>
        <end position="185"/>
    </location>
</feature>
<keyword evidence="1" id="KW-1133">Transmembrane helix</keyword>
<dbReference type="EMBL" id="JBHTEK010000001">
    <property type="protein sequence ID" value="MFC7670321.1"/>
    <property type="molecule type" value="Genomic_DNA"/>
</dbReference>
<gene>
    <name evidence="2" type="ORF">ACFQT0_25370</name>
</gene>
<accession>A0ABW2UC05</accession>
<name>A0ABW2UC05_9BACT</name>
<feature type="transmembrane region" description="Helical" evidence="1">
    <location>
        <begin position="21"/>
        <end position="41"/>
    </location>
</feature>
<protein>
    <submittedName>
        <fullName evidence="2">DoxX family protein</fullName>
    </submittedName>
</protein>
<organism evidence="2 3">
    <name type="scientific">Hymenobacter humi</name>
    <dbReference type="NCBI Taxonomy" id="1411620"/>
    <lineage>
        <taxon>Bacteria</taxon>
        <taxon>Pseudomonadati</taxon>
        <taxon>Bacteroidota</taxon>
        <taxon>Cytophagia</taxon>
        <taxon>Cytophagales</taxon>
        <taxon>Hymenobacteraceae</taxon>
        <taxon>Hymenobacter</taxon>
    </lineage>
</organism>